<comment type="similarity">
    <text evidence="2">Belongs to the autoinducer-2 exporter (AI-2E) (TC 2.A.86) family.</text>
</comment>
<dbReference type="InterPro" id="IPR002549">
    <property type="entry name" value="AI-2E-like"/>
</dbReference>
<feature type="transmembrane region" description="Helical" evidence="8">
    <location>
        <begin position="37"/>
        <end position="58"/>
    </location>
</feature>
<feature type="transmembrane region" description="Helical" evidence="8">
    <location>
        <begin position="70"/>
        <end position="94"/>
    </location>
</feature>
<feature type="transmembrane region" description="Helical" evidence="8">
    <location>
        <begin position="172"/>
        <end position="191"/>
    </location>
</feature>
<evidence type="ECO:0000256" key="8">
    <source>
        <dbReference type="SAM" id="Phobius"/>
    </source>
</evidence>
<evidence type="ECO:0000313" key="9">
    <source>
        <dbReference type="EMBL" id="MBO1322635.1"/>
    </source>
</evidence>
<keyword evidence="4" id="KW-1003">Cell membrane</keyword>
<comment type="subcellular location">
    <subcellularLocation>
        <location evidence="1">Cell membrane</location>
        <topology evidence="1">Multi-pass membrane protein</topology>
    </subcellularLocation>
</comment>
<evidence type="ECO:0000256" key="7">
    <source>
        <dbReference type="ARBA" id="ARBA00023136"/>
    </source>
</evidence>
<comment type="caution">
    <text evidence="9">The sequence shown here is derived from an EMBL/GenBank/DDBJ whole genome shotgun (WGS) entry which is preliminary data.</text>
</comment>
<evidence type="ECO:0000256" key="4">
    <source>
        <dbReference type="ARBA" id="ARBA00022475"/>
    </source>
</evidence>
<evidence type="ECO:0000313" key="10">
    <source>
        <dbReference type="Proteomes" id="UP000664417"/>
    </source>
</evidence>
<feature type="transmembrane region" description="Helical" evidence="8">
    <location>
        <begin position="254"/>
        <end position="280"/>
    </location>
</feature>
<dbReference type="PANTHER" id="PTHR21716:SF53">
    <property type="entry name" value="PERMEASE PERM-RELATED"/>
    <property type="match status" value="1"/>
</dbReference>
<evidence type="ECO:0000256" key="5">
    <source>
        <dbReference type="ARBA" id="ARBA00022692"/>
    </source>
</evidence>
<feature type="transmembrane region" description="Helical" evidence="8">
    <location>
        <begin position="340"/>
        <end position="360"/>
    </location>
</feature>
<dbReference type="Proteomes" id="UP000664417">
    <property type="component" value="Unassembled WGS sequence"/>
</dbReference>
<name>A0A8J7QHM5_9BACT</name>
<gene>
    <name evidence="9" type="ORF">J3U88_29445</name>
</gene>
<reference evidence="9" key="1">
    <citation type="submission" date="2021-03" db="EMBL/GenBank/DDBJ databases">
        <authorList>
            <person name="Wang G."/>
        </authorList>
    </citation>
    <scope>NUCLEOTIDE SEQUENCE</scope>
    <source>
        <strain evidence="9">KCTC 12899</strain>
    </source>
</reference>
<dbReference type="EMBL" id="JAFREP010000040">
    <property type="protein sequence ID" value="MBO1322635.1"/>
    <property type="molecule type" value="Genomic_DNA"/>
</dbReference>
<keyword evidence="5 8" id="KW-0812">Transmembrane</keyword>
<proteinExistence type="inferred from homology"/>
<accession>A0A8J7QHM5</accession>
<feature type="transmembrane region" description="Helical" evidence="8">
    <location>
        <begin position="14"/>
        <end position="31"/>
    </location>
</feature>
<dbReference type="AlphaFoldDB" id="A0A8J7QHM5"/>
<dbReference type="PANTHER" id="PTHR21716">
    <property type="entry name" value="TRANSMEMBRANE PROTEIN"/>
    <property type="match status" value="1"/>
</dbReference>
<keyword evidence="7 8" id="KW-0472">Membrane</keyword>
<evidence type="ECO:0000256" key="6">
    <source>
        <dbReference type="ARBA" id="ARBA00022989"/>
    </source>
</evidence>
<keyword evidence="6 8" id="KW-1133">Transmembrane helix</keyword>
<dbReference type="GO" id="GO:0005886">
    <property type="term" value="C:plasma membrane"/>
    <property type="evidence" value="ECO:0007669"/>
    <property type="project" value="UniProtKB-SubCell"/>
</dbReference>
<evidence type="ECO:0000256" key="2">
    <source>
        <dbReference type="ARBA" id="ARBA00009773"/>
    </source>
</evidence>
<evidence type="ECO:0000256" key="1">
    <source>
        <dbReference type="ARBA" id="ARBA00004651"/>
    </source>
</evidence>
<organism evidence="9 10">
    <name type="scientific">Acanthopleuribacter pedis</name>
    <dbReference type="NCBI Taxonomy" id="442870"/>
    <lineage>
        <taxon>Bacteria</taxon>
        <taxon>Pseudomonadati</taxon>
        <taxon>Acidobacteriota</taxon>
        <taxon>Holophagae</taxon>
        <taxon>Acanthopleuribacterales</taxon>
        <taxon>Acanthopleuribacteraceae</taxon>
        <taxon>Acanthopleuribacter</taxon>
    </lineage>
</organism>
<dbReference type="RefSeq" id="WP_207862608.1">
    <property type="nucleotide sequence ID" value="NZ_JAFREP010000040.1"/>
</dbReference>
<protein>
    <submittedName>
        <fullName evidence="9">AI-2E family transporter</fullName>
    </submittedName>
</protein>
<evidence type="ECO:0000256" key="3">
    <source>
        <dbReference type="ARBA" id="ARBA00022448"/>
    </source>
</evidence>
<dbReference type="Pfam" id="PF01594">
    <property type="entry name" value="AI-2E_transport"/>
    <property type="match status" value="1"/>
</dbReference>
<dbReference type="GO" id="GO:0055085">
    <property type="term" value="P:transmembrane transport"/>
    <property type="evidence" value="ECO:0007669"/>
    <property type="project" value="TreeGrafter"/>
</dbReference>
<sequence length="383" mass="42756">MGLFSDKPFTLDRIVRLLITLGVVYLVFLLVRTVQDVLIPFAIAALLAYLIQPLVNILQVRVRIKNRLVAILISLFLIATAFVLFSLTMVPVFVKEIRHVGELVTKMANDAKLNEKVAQYLPEDMSAYVAELAQREDIQAFFNTEKFGEIVINTLRTVVPGVWGLFSGALDIVIGVVGLFIILLYLIFILLDYDTIMEGWKDLLHPSYRTMMIEVVEDFTAAMRGYFRAQALIASICGVLFAVGFEIIDLPLGIVIGLFIGLLNMVPYLQTLGLLPCAFFALVHSLETGRSFWIMMLLVLIVFAVVQAIQDGFLVPKIMGDVTGLNPAVMLLSLSIWGKLLGMLGLIIALPMTFLVSSYYHRFLRFLAKRHQEAMDGETAGQT</sequence>
<keyword evidence="3" id="KW-0813">Transport</keyword>
<keyword evidence="10" id="KW-1185">Reference proteome</keyword>
<feature type="transmembrane region" description="Helical" evidence="8">
    <location>
        <begin position="292"/>
        <end position="309"/>
    </location>
</feature>
<feature type="transmembrane region" description="Helical" evidence="8">
    <location>
        <begin position="231"/>
        <end position="248"/>
    </location>
</feature>